<reference evidence="1" key="1">
    <citation type="submission" date="2021-08" db="EMBL/GenBank/DDBJ databases">
        <title>Comparative analyses of Brucepasteria parasyntrophica and Teretinema zuelzerae.</title>
        <authorList>
            <person name="Song Y."/>
            <person name="Brune A."/>
        </authorList>
    </citation>
    <scope>NUCLEOTIDE SEQUENCE</scope>
    <source>
        <strain evidence="1">DSM 1903</strain>
    </source>
</reference>
<dbReference type="Proteomes" id="UP001198163">
    <property type="component" value="Unassembled WGS sequence"/>
</dbReference>
<proteinExistence type="predicted"/>
<dbReference type="EMBL" id="JAINWA010000001">
    <property type="protein sequence ID" value="MCD1653595.1"/>
    <property type="molecule type" value="Genomic_DNA"/>
</dbReference>
<keyword evidence="2" id="KW-1185">Reference proteome</keyword>
<dbReference type="AlphaFoldDB" id="A0AAE3EG79"/>
<sequence length="186" mass="19193">MGYNANLMKTGSIPTRKGAAGVAVVYAAIPQMDQRVTIPYLRCRTGAPGGNLEVLQTEGVYKFSLLAAGSVIAVPGIPATVTGRQVVLRFPSGETKATVISAQTGENLTLGTSIAPQTNVTLYLMGNTSSESTAEIPLTASAVTILQAECPGFTAGKEIGWPVVLYIRNTDGACVIEGGTVAYIGV</sequence>
<evidence type="ECO:0000313" key="2">
    <source>
        <dbReference type="Proteomes" id="UP001198163"/>
    </source>
</evidence>
<accession>A0AAE3EG79</accession>
<protein>
    <submittedName>
        <fullName evidence="1">Uncharacterized protein</fullName>
    </submittedName>
</protein>
<organism evidence="1 2">
    <name type="scientific">Teretinema zuelzerae</name>
    <dbReference type="NCBI Taxonomy" id="156"/>
    <lineage>
        <taxon>Bacteria</taxon>
        <taxon>Pseudomonadati</taxon>
        <taxon>Spirochaetota</taxon>
        <taxon>Spirochaetia</taxon>
        <taxon>Spirochaetales</taxon>
        <taxon>Treponemataceae</taxon>
        <taxon>Teretinema</taxon>
    </lineage>
</organism>
<name>A0AAE3EG79_9SPIR</name>
<evidence type="ECO:0000313" key="1">
    <source>
        <dbReference type="EMBL" id="MCD1653595.1"/>
    </source>
</evidence>
<comment type="caution">
    <text evidence="1">The sequence shown here is derived from an EMBL/GenBank/DDBJ whole genome shotgun (WGS) entry which is preliminary data.</text>
</comment>
<gene>
    <name evidence="1" type="ORF">K7J14_02635</name>
</gene>
<dbReference type="RefSeq" id="WP_230752749.1">
    <property type="nucleotide sequence ID" value="NZ_JAINWA010000001.1"/>
</dbReference>